<protein>
    <submittedName>
        <fullName evidence="1">Uncharacterized protein</fullName>
    </submittedName>
</protein>
<evidence type="ECO:0000313" key="1">
    <source>
        <dbReference type="EMBL" id="JAH27513.1"/>
    </source>
</evidence>
<reference evidence="1" key="2">
    <citation type="journal article" date="2015" name="Fish Shellfish Immunol.">
        <title>Early steps in the European eel (Anguilla anguilla)-Vibrio vulnificus interaction in the gills: Role of the RtxA13 toxin.</title>
        <authorList>
            <person name="Callol A."/>
            <person name="Pajuelo D."/>
            <person name="Ebbesson L."/>
            <person name="Teles M."/>
            <person name="MacKenzie S."/>
            <person name="Amaro C."/>
        </authorList>
    </citation>
    <scope>NUCLEOTIDE SEQUENCE</scope>
</reference>
<dbReference type="EMBL" id="GBXM01081064">
    <property type="protein sequence ID" value="JAH27513.1"/>
    <property type="molecule type" value="Transcribed_RNA"/>
</dbReference>
<proteinExistence type="predicted"/>
<sequence length="25" mass="2969">MKYESSQQESCLEMFAFFIILPVVK</sequence>
<dbReference type="AlphaFoldDB" id="A0A0E9RGM9"/>
<reference evidence="1" key="1">
    <citation type="submission" date="2014-11" db="EMBL/GenBank/DDBJ databases">
        <authorList>
            <person name="Amaro Gonzalez C."/>
        </authorList>
    </citation>
    <scope>NUCLEOTIDE SEQUENCE</scope>
</reference>
<accession>A0A0E9RGM9</accession>
<name>A0A0E9RGM9_ANGAN</name>
<organism evidence="1">
    <name type="scientific">Anguilla anguilla</name>
    <name type="common">European freshwater eel</name>
    <name type="synonym">Muraena anguilla</name>
    <dbReference type="NCBI Taxonomy" id="7936"/>
    <lineage>
        <taxon>Eukaryota</taxon>
        <taxon>Metazoa</taxon>
        <taxon>Chordata</taxon>
        <taxon>Craniata</taxon>
        <taxon>Vertebrata</taxon>
        <taxon>Euteleostomi</taxon>
        <taxon>Actinopterygii</taxon>
        <taxon>Neopterygii</taxon>
        <taxon>Teleostei</taxon>
        <taxon>Anguilliformes</taxon>
        <taxon>Anguillidae</taxon>
        <taxon>Anguilla</taxon>
    </lineage>
</organism>